<evidence type="ECO:0000256" key="2">
    <source>
        <dbReference type="ARBA" id="ARBA00006889"/>
    </source>
</evidence>
<name>A0AAD1T2L5_PELCU</name>
<evidence type="ECO:0000256" key="1">
    <source>
        <dbReference type="ARBA" id="ARBA00004613"/>
    </source>
</evidence>
<dbReference type="PRINTS" id="PR00179">
    <property type="entry name" value="LIPOCALIN"/>
</dbReference>
<dbReference type="Pfam" id="PF00061">
    <property type="entry name" value="Lipocalin"/>
    <property type="match status" value="1"/>
</dbReference>
<dbReference type="InterPro" id="IPR000566">
    <property type="entry name" value="Lipocln_cytosolic_FA-bd_dom"/>
</dbReference>
<protein>
    <submittedName>
        <fullName evidence="9">Lipocalin</fullName>
    </submittedName>
</protein>
<dbReference type="PANTHER" id="PTHR11430">
    <property type="entry name" value="LIPOCALIN"/>
    <property type="match status" value="1"/>
</dbReference>
<dbReference type="PANTHER" id="PTHR11430:SF32">
    <property type="entry name" value="CHLOROPLASTIC LIPOCALIN"/>
    <property type="match status" value="1"/>
</dbReference>
<evidence type="ECO:0000313" key="10">
    <source>
        <dbReference type="Proteomes" id="UP001295444"/>
    </source>
</evidence>
<keyword evidence="10" id="KW-1185">Reference proteome</keyword>
<dbReference type="PRINTS" id="PR01215">
    <property type="entry name" value="A1MCGLOBULIN"/>
</dbReference>
<comment type="similarity">
    <text evidence="2 6">Belongs to the calycin superfamily. Lipocalin family.</text>
</comment>
<evidence type="ECO:0000259" key="8">
    <source>
        <dbReference type="Pfam" id="PF00061"/>
    </source>
</evidence>
<proteinExistence type="inferred from homology"/>
<evidence type="ECO:0000256" key="3">
    <source>
        <dbReference type="ARBA" id="ARBA00022525"/>
    </source>
</evidence>
<organism evidence="9 10">
    <name type="scientific">Pelobates cultripes</name>
    <name type="common">Western spadefoot toad</name>
    <dbReference type="NCBI Taxonomy" id="61616"/>
    <lineage>
        <taxon>Eukaryota</taxon>
        <taxon>Metazoa</taxon>
        <taxon>Chordata</taxon>
        <taxon>Craniata</taxon>
        <taxon>Vertebrata</taxon>
        <taxon>Euteleostomi</taxon>
        <taxon>Amphibia</taxon>
        <taxon>Batrachia</taxon>
        <taxon>Anura</taxon>
        <taxon>Pelobatoidea</taxon>
        <taxon>Pelobatidae</taxon>
        <taxon>Pelobates</taxon>
    </lineage>
</organism>
<evidence type="ECO:0000256" key="7">
    <source>
        <dbReference type="SAM" id="SignalP"/>
    </source>
</evidence>
<dbReference type="InterPro" id="IPR002345">
    <property type="entry name" value="Lipocalin"/>
</dbReference>
<keyword evidence="5" id="KW-1015">Disulfide bond</keyword>
<dbReference type="Proteomes" id="UP001295444">
    <property type="component" value="Chromosome 09"/>
</dbReference>
<dbReference type="GO" id="GO:0036094">
    <property type="term" value="F:small molecule binding"/>
    <property type="evidence" value="ECO:0007669"/>
    <property type="project" value="InterPro"/>
</dbReference>
<dbReference type="InterPro" id="IPR022272">
    <property type="entry name" value="Lipocalin_CS"/>
</dbReference>
<gene>
    <name evidence="9" type="ORF">PECUL_23A012524</name>
</gene>
<keyword evidence="4 7" id="KW-0732">Signal</keyword>
<dbReference type="EMBL" id="OW240920">
    <property type="protein sequence ID" value="CAH2316902.1"/>
    <property type="molecule type" value="Genomic_DNA"/>
</dbReference>
<reference evidence="9" key="1">
    <citation type="submission" date="2022-03" db="EMBL/GenBank/DDBJ databases">
        <authorList>
            <person name="Alioto T."/>
            <person name="Alioto T."/>
            <person name="Gomez Garrido J."/>
        </authorList>
    </citation>
    <scope>NUCLEOTIDE SEQUENCE</scope>
</reference>
<dbReference type="InterPro" id="IPR002968">
    <property type="entry name" value="A1-microglobln"/>
</dbReference>
<evidence type="ECO:0000313" key="9">
    <source>
        <dbReference type="EMBL" id="CAH2316902.1"/>
    </source>
</evidence>
<dbReference type="Gene3D" id="2.40.128.20">
    <property type="match status" value="1"/>
</dbReference>
<dbReference type="GO" id="GO:0005576">
    <property type="term" value="C:extracellular region"/>
    <property type="evidence" value="ECO:0007669"/>
    <property type="project" value="UniProtKB-SubCell"/>
</dbReference>
<accession>A0AAD1T2L5</accession>
<dbReference type="PROSITE" id="PS00213">
    <property type="entry name" value="LIPOCALIN"/>
    <property type="match status" value="1"/>
</dbReference>
<comment type="subcellular location">
    <subcellularLocation>
        <location evidence="1">Secreted</location>
    </subcellularLocation>
</comment>
<dbReference type="SUPFAM" id="SSF50814">
    <property type="entry name" value="Lipocalins"/>
    <property type="match status" value="1"/>
</dbReference>
<feature type="signal peptide" evidence="7">
    <location>
        <begin position="1"/>
        <end position="20"/>
    </location>
</feature>
<feature type="chain" id="PRO_5042128850" evidence="7">
    <location>
        <begin position="21"/>
        <end position="182"/>
    </location>
</feature>
<keyword evidence="3" id="KW-0964">Secreted</keyword>
<evidence type="ECO:0000256" key="4">
    <source>
        <dbReference type="ARBA" id="ARBA00022729"/>
    </source>
</evidence>
<dbReference type="InterPro" id="IPR012674">
    <property type="entry name" value="Calycin"/>
</dbReference>
<evidence type="ECO:0000256" key="5">
    <source>
        <dbReference type="ARBA" id="ARBA00023157"/>
    </source>
</evidence>
<sequence>MAILFQITGLVLFLCLQVRADIPAQKDFKPDKITGKWYSVAAASNCTEFLKMKDSMTRPIILFQNEPDNSLKCSIAYMTPKGCQGMSFSYKFVSEGHYTYTDPRGNTAVTFVGTDYTSFALEFAATVPKNGQKIIMIKLYGREKSLPKDVRDQFEKFVFGFGLNKHHLIYFPDAEECVPGTF</sequence>
<feature type="domain" description="Lipocalin/cytosolic fatty-acid binding" evidence="8">
    <location>
        <begin position="34"/>
        <end position="172"/>
    </location>
</feature>
<evidence type="ECO:0000256" key="6">
    <source>
        <dbReference type="RuleBase" id="RU003695"/>
    </source>
</evidence>
<dbReference type="AlphaFoldDB" id="A0AAD1T2L5"/>